<feature type="transmembrane region" description="Helical" evidence="6">
    <location>
        <begin position="315"/>
        <end position="339"/>
    </location>
</feature>
<feature type="transmembrane region" description="Helical" evidence="6">
    <location>
        <begin position="7"/>
        <end position="27"/>
    </location>
</feature>
<evidence type="ECO:0000256" key="6">
    <source>
        <dbReference type="SAM" id="Phobius"/>
    </source>
</evidence>
<comment type="caution">
    <text evidence="7">The sequence shown here is derived from an EMBL/GenBank/DDBJ whole genome shotgun (WGS) entry which is preliminary data.</text>
</comment>
<evidence type="ECO:0000313" key="8">
    <source>
        <dbReference type="Proteomes" id="UP001628078"/>
    </source>
</evidence>
<dbReference type="PANTHER" id="PTHR30250:SF11">
    <property type="entry name" value="O-ANTIGEN TRANSPORTER-RELATED"/>
    <property type="match status" value="1"/>
</dbReference>
<organism evidence="7 8">
    <name type="scientific">Furfurilactobacillus curtus</name>
    <dbReference type="NCBI Taxonomy" id="1746200"/>
    <lineage>
        <taxon>Bacteria</taxon>
        <taxon>Bacillati</taxon>
        <taxon>Bacillota</taxon>
        <taxon>Bacilli</taxon>
        <taxon>Lactobacillales</taxon>
        <taxon>Lactobacillaceae</taxon>
        <taxon>Furfurilactobacillus</taxon>
    </lineage>
</organism>
<evidence type="ECO:0008006" key="9">
    <source>
        <dbReference type="Google" id="ProtNLM"/>
    </source>
</evidence>
<feature type="transmembrane region" description="Helical" evidence="6">
    <location>
        <begin position="116"/>
        <end position="133"/>
    </location>
</feature>
<reference evidence="7 8" key="1">
    <citation type="submission" date="2022-03" db="EMBL/GenBank/DDBJ databases">
        <title>Draft genome sequence of Furfurilactobacillus curtus JCM 31185.</title>
        <authorList>
            <person name="Suzuki S."/>
            <person name="Endo A."/>
            <person name="Kajikawa A."/>
        </authorList>
    </citation>
    <scope>NUCLEOTIDE SEQUENCE [LARGE SCALE GENOMIC DNA]</scope>
    <source>
        <strain evidence="7 8">JCM 31185</strain>
    </source>
</reference>
<keyword evidence="8" id="KW-1185">Reference proteome</keyword>
<feature type="transmembrane region" description="Helical" evidence="6">
    <location>
        <begin position="140"/>
        <end position="158"/>
    </location>
</feature>
<proteinExistence type="predicted"/>
<name>A0ABQ5JSY1_9LACO</name>
<dbReference type="EMBL" id="BQXO01000004">
    <property type="protein sequence ID" value="GKT06172.1"/>
    <property type="molecule type" value="Genomic_DNA"/>
</dbReference>
<accession>A0ABQ5JSY1</accession>
<protein>
    <recommendedName>
        <fullName evidence="9">Flippase</fullName>
    </recommendedName>
</protein>
<feature type="transmembrane region" description="Helical" evidence="6">
    <location>
        <begin position="410"/>
        <end position="429"/>
    </location>
</feature>
<feature type="transmembrane region" description="Helical" evidence="6">
    <location>
        <begin position="85"/>
        <end position="104"/>
    </location>
</feature>
<evidence type="ECO:0000256" key="1">
    <source>
        <dbReference type="ARBA" id="ARBA00004651"/>
    </source>
</evidence>
<evidence type="ECO:0000313" key="7">
    <source>
        <dbReference type="EMBL" id="GKT06172.1"/>
    </source>
</evidence>
<keyword evidence="2" id="KW-1003">Cell membrane</keyword>
<evidence type="ECO:0000256" key="2">
    <source>
        <dbReference type="ARBA" id="ARBA00022475"/>
    </source>
</evidence>
<keyword evidence="3 6" id="KW-0812">Transmembrane</keyword>
<evidence type="ECO:0000256" key="5">
    <source>
        <dbReference type="ARBA" id="ARBA00023136"/>
    </source>
</evidence>
<gene>
    <name evidence="7" type="primary">cps1C</name>
    <name evidence="7" type="ORF">JCM31185_14590</name>
</gene>
<feature type="transmembrane region" description="Helical" evidence="6">
    <location>
        <begin position="287"/>
        <end position="303"/>
    </location>
</feature>
<dbReference type="RefSeq" id="WP_407884092.1">
    <property type="nucleotide sequence ID" value="NZ_BQXO01000004.1"/>
</dbReference>
<evidence type="ECO:0000256" key="3">
    <source>
        <dbReference type="ARBA" id="ARBA00022692"/>
    </source>
</evidence>
<feature type="transmembrane region" description="Helical" evidence="6">
    <location>
        <begin position="246"/>
        <end position="266"/>
    </location>
</feature>
<feature type="transmembrane region" description="Helical" evidence="6">
    <location>
        <begin position="435"/>
        <end position="457"/>
    </location>
</feature>
<dbReference type="InterPro" id="IPR002797">
    <property type="entry name" value="Polysacc_synth"/>
</dbReference>
<feature type="transmembrane region" description="Helical" evidence="6">
    <location>
        <begin position="378"/>
        <end position="398"/>
    </location>
</feature>
<feature type="transmembrane region" description="Helical" evidence="6">
    <location>
        <begin position="47"/>
        <end position="64"/>
    </location>
</feature>
<evidence type="ECO:0000256" key="4">
    <source>
        <dbReference type="ARBA" id="ARBA00022989"/>
    </source>
</evidence>
<dbReference type="InterPro" id="IPR050833">
    <property type="entry name" value="Poly_Biosynth_Transport"/>
</dbReference>
<feature type="transmembrane region" description="Helical" evidence="6">
    <location>
        <begin position="351"/>
        <end position="372"/>
    </location>
</feature>
<comment type="subcellular location">
    <subcellularLocation>
        <location evidence="1">Cell membrane</location>
        <topology evidence="1">Multi-pass membrane protein</topology>
    </subcellularLocation>
</comment>
<feature type="transmembrane region" description="Helical" evidence="6">
    <location>
        <begin position="207"/>
        <end position="226"/>
    </location>
</feature>
<dbReference type="Proteomes" id="UP001628078">
    <property type="component" value="Unassembled WGS sequence"/>
</dbReference>
<keyword evidence="4 6" id="KW-1133">Transmembrane helix</keyword>
<keyword evidence="5 6" id="KW-0472">Membrane</keyword>
<sequence length="476" mass="53953">MKALKNFFYNASYQLLILLIPLITQPYISRVLQPVGNGIYTNTYNTMQYFILIGDLGISVYANREIAYHRDSPLDRSKIFWEIELLQILTTSCAAICFFIFVAVDRHNFNIQLIQLFWLVAAGIDISWYFMALEDFGKTVIRNTIVKLASVSLIFIFVKSPDDLWKYAVIQGAAQLLGALTLWPYLRETIVPVQWSKLNVFRHFKPSLVLFVPNIAIQVYSVINKSMLKHFDSFSALSFFTFGDNLVKTVLAIVTATGAVMLPRIASRFARGDLKAVHESLYRNMNFVASISFPLMFGLAAMGERFAPKFFGSQYLISGQVIFAEAPIIVLIAWSTVIGRQYLMPVQRMREYTTSVTIGAVVNVLANIPLILNFGAVGAAIATVIAEAAVTIYQVWTVQDSLELRRMFQGQWKYLFSGAIMFFIVRKLTNYWSMSILHIIIDVAVGGAVYVICILLVRAQIIDEVRRVVRSRFNHN</sequence>
<feature type="transmembrane region" description="Helical" evidence="6">
    <location>
        <begin position="164"/>
        <end position="186"/>
    </location>
</feature>
<dbReference type="Pfam" id="PF01943">
    <property type="entry name" value="Polysacc_synt"/>
    <property type="match status" value="1"/>
</dbReference>
<dbReference type="PANTHER" id="PTHR30250">
    <property type="entry name" value="PST FAMILY PREDICTED COLANIC ACID TRANSPORTER"/>
    <property type="match status" value="1"/>
</dbReference>